<feature type="compositionally biased region" description="Low complexity" evidence="1">
    <location>
        <begin position="63"/>
        <end position="76"/>
    </location>
</feature>
<feature type="compositionally biased region" description="Pro residues" evidence="1">
    <location>
        <begin position="1"/>
        <end position="16"/>
    </location>
</feature>
<feature type="compositionally biased region" description="Polar residues" evidence="1">
    <location>
        <begin position="37"/>
        <end position="55"/>
    </location>
</feature>
<evidence type="ECO:0000313" key="3">
    <source>
        <dbReference type="Proteomes" id="UP000036987"/>
    </source>
</evidence>
<organism evidence="2 3">
    <name type="scientific">Zostera marina</name>
    <name type="common">Eelgrass</name>
    <dbReference type="NCBI Taxonomy" id="29655"/>
    <lineage>
        <taxon>Eukaryota</taxon>
        <taxon>Viridiplantae</taxon>
        <taxon>Streptophyta</taxon>
        <taxon>Embryophyta</taxon>
        <taxon>Tracheophyta</taxon>
        <taxon>Spermatophyta</taxon>
        <taxon>Magnoliopsida</taxon>
        <taxon>Liliopsida</taxon>
        <taxon>Zosteraceae</taxon>
        <taxon>Zostera</taxon>
    </lineage>
</organism>
<comment type="caution">
    <text evidence="2">The sequence shown here is derived from an EMBL/GenBank/DDBJ whole genome shotgun (WGS) entry which is preliminary data.</text>
</comment>
<sequence>MMGPPRPPLKPTPARSPPRLGSSRPTGKIVRIPRTSAPASTSTARNIVSTTTTSVKRIPQRTRPSISPPRDSSIPPESTPDPTTSNKRSRLQRENSSNPTPPLPMKNSSPPSSWKRRRSIIPEVDLTPIVPVPTAAAQSKLQEPDPVPEQLIIPSEIPKPSEQEDTTAIEEGEITNLEETGFDRAIMELDVAMTKSTVWIGKALGSILGDLTKLAPLKENRVKFGELIRVSVKELLEPAVKHAEVIGDLGKGLDDAIRRIR</sequence>
<evidence type="ECO:0000313" key="2">
    <source>
        <dbReference type="EMBL" id="KMZ70748.1"/>
    </source>
</evidence>
<proteinExistence type="predicted"/>
<reference evidence="3" key="1">
    <citation type="journal article" date="2016" name="Nature">
        <title>The genome of the seagrass Zostera marina reveals angiosperm adaptation to the sea.</title>
        <authorList>
            <person name="Olsen J.L."/>
            <person name="Rouze P."/>
            <person name="Verhelst B."/>
            <person name="Lin Y.-C."/>
            <person name="Bayer T."/>
            <person name="Collen J."/>
            <person name="Dattolo E."/>
            <person name="De Paoli E."/>
            <person name="Dittami S."/>
            <person name="Maumus F."/>
            <person name="Michel G."/>
            <person name="Kersting A."/>
            <person name="Lauritano C."/>
            <person name="Lohaus R."/>
            <person name="Toepel M."/>
            <person name="Tonon T."/>
            <person name="Vanneste K."/>
            <person name="Amirebrahimi M."/>
            <person name="Brakel J."/>
            <person name="Bostroem C."/>
            <person name="Chovatia M."/>
            <person name="Grimwood J."/>
            <person name="Jenkins J.W."/>
            <person name="Jueterbock A."/>
            <person name="Mraz A."/>
            <person name="Stam W.T."/>
            <person name="Tice H."/>
            <person name="Bornberg-Bauer E."/>
            <person name="Green P.J."/>
            <person name="Pearson G.A."/>
            <person name="Procaccini G."/>
            <person name="Duarte C.M."/>
            <person name="Schmutz J."/>
            <person name="Reusch T.B.H."/>
            <person name="Van de Peer Y."/>
        </authorList>
    </citation>
    <scope>NUCLEOTIDE SEQUENCE [LARGE SCALE GENOMIC DNA]</scope>
    <source>
        <strain evidence="3">cv. Finnish</strain>
    </source>
</reference>
<evidence type="ECO:0000256" key="1">
    <source>
        <dbReference type="SAM" id="MobiDB-lite"/>
    </source>
</evidence>
<protein>
    <submittedName>
        <fullName evidence="2">Uncharacterized protein</fullName>
    </submittedName>
</protein>
<name>A0A0K9PNU8_ZOSMR</name>
<dbReference type="EMBL" id="LFYR01000710">
    <property type="protein sequence ID" value="KMZ70748.1"/>
    <property type="molecule type" value="Genomic_DNA"/>
</dbReference>
<feature type="region of interest" description="Disordered" evidence="1">
    <location>
        <begin position="1"/>
        <end position="116"/>
    </location>
</feature>
<accession>A0A0K9PNU8</accession>
<keyword evidence="3" id="KW-1185">Reference proteome</keyword>
<dbReference type="AlphaFoldDB" id="A0A0K9PNU8"/>
<gene>
    <name evidence="2" type="ORF">ZOSMA_194G00110</name>
</gene>
<dbReference type="Proteomes" id="UP000036987">
    <property type="component" value="Unassembled WGS sequence"/>
</dbReference>